<evidence type="ECO:0000313" key="3">
    <source>
        <dbReference type="Proteomes" id="UP001605036"/>
    </source>
</evidence>
<sequence>MTRFASVFEMWGVLRFVDLRDNLDKKGVGVLENGEHLSFFSAPHDPFWETGGNRVTEGSNSHLLKKESTPDWRKGCTEKIFHPQLYEGARLLEEQHSQPSCQMHIASQGGEEILPLSPLPDSDTESAYLLPTNVLLSSMERFDIPNAHGSLNNTIDSDDNSSVEKLKIPDAYGTEKKTRDSDMKSEPLSLHTSPSNPGDHSDYYNSFPNGSKVLSSPKEPDFCRDSCSTSVSTNNTKLTDLSSPPGSTFDMTFDQLVQKLQTDDGVQHHSFRFCEVPKPRTQYLNDIWSLRNHPSSAQATVELVADSSDDAEWDAFMTDMATKLQDVQDKLDKVMSSAKPDFLVTAQIAMTTLQEGLQQLIAWET</sequence>
<gene>
    <name evidence="2" type="ORF">R1flu_009017</name>
</gene>
<feature type="region of interest" description="Disordered" evidence="1">
    <location>
        <begin position="151"/>
        <end position="219"/>
    </location>
</feature>
<comment type="caution">
    <text evidence="2">The sequence shown here is derived from an EMBL/GenBank/DDBJ whole genome shotgun (WGS) entry which is preliminary data.</text>
</comment>
<reference evidence="2 3" key="1">
    <citation type="submission" date="2024-09" db="EMBL/GenBank/DDBJ databases">
        <title>Chromosome-scale assembly of Riccia fluitans.</title>
        <authorList>
            <person name="Paukszto L."/>
            <person name="Sawicki J."/>
            <person name="Karawczyk K."/>
            <person name="Piernik-Szablinska J."/>
            <person name="Szczecinska M."/>
            <person name="Mazdziarz M."/>
        </authorList>
    </citation>
    <scope>NUCLEOTIDE SEQUENCE [LARGE SCALE GENOMIC DNA]</scope>
    <source>
        <strain evidence="2">Rf_01</strain>
        <tissue evidence="2">Aerial parts of the thallus</tissue>
    </source>
</reference>
<feature type="region of interest" description="Disordered" evidence="1">
    <location>
        <begin position="224"/>
        <end position="243"/>
    </location>
</feature>
<keyword evidence="3" id="KW-1185">Reference proteome</keyword>
<dbReference type="EMBL" id="JBHFFA010000002">
    <property type="protein sequence ID" value="KAL2641430.1"/>
    <property type="molecule type" value="Genomic_DNA"/>
</dbReference>
<evidence type="ECO:0000313" key="2">
    <source>
        <dbReference type="EMBL" id="KAL2641430.1"/>
    </source>
</evidence>
<name>A0ABD1Z0V7_9MARC</name>
<protein>
    <submittedName>
        <fullName evidence="2">Uncharacterized protein</fullName>
    </submittedName>
</protein>
<feature type="compositionally biased region" description="Polar residues" evidence="1">
    <location>
        <begin position="190"/>
        <end position="214"/>
    </location>
</feature>
<dbReference type="AlphaFoldDB" id="A0ABD1Z0V7"/>
<proteinExistence type="predicted"/>
<feature type="compositionally biased region" description="Polar residues" evidence="1">
    <location>
        <begin position="226"/>
        <end position="243"/>
    </location>
</feature>
<evidence type="ECO:0000256" key="1">
    <source>
        <dbReference type="SAM" id="MobiDB-lite"/>
    </source>
</evidence>
<dbReference type="Proteomes" id="UP001605036">
    <property type="component" value="Unassembled WGS sequence"/>
</dbReference>
<accession>A0ABD1Z0V7</accession>
<feature type="compositionally biased region" description="Basic and acidic residues" evidence="1">
    <location>
        <begin position="162"/>
        <end position="185"/>
    </location>
</feature>
<organism evidence="2 3">
    <name type="scientific">Riccia fluitans</name>
    <dbReference type="NCBI Taxonomy" id="41844"/>
    <lineage>
        <taxon>Eukaryota</taxon>
        <taxon>Viridiplantae</taxon>
        <taxon>Streptophyta</taxon>
        <taxon>Embryophyta</taxon>
        <taxon>Marchantiophyta</taxon>
        <taxon>Marchantiopsida</taxon>
        <taxon>Marchantiidae</taxon>
        <taxon>Marchantiales</taxon>
        <taxon>Ricciaceae</taxon>
        <taxon>Riccia</taxon>
    </lineage>
</organism>